<evidence type="ECO:0000313" key="2">
    <source>
        <dbReference type="Proteomes" id="UP000235616"/>
    </source>
</evidence>
<reference evidence="1 2" key="1">
    <citation type="submission" date="2018-01" db="EMBL/GenBank/DDBJ databases">
        <title>Whole genome analyses suggest that Burkholderia sensu lato contains two further novel genera in the rhizoxinica-symbiotica group Mycetohabitans gen. nov., and Trinickia gen. nov.: implications for the evolution of diazotrophy and nodulation in the Burkholderiaceae.</title>
        <authorList>
            <person name="Estrada-de los Santos P."/>
            <person name="Palmer M."/>
            <person name="Chavez-Ramirez B."/>
            <person name="Beukes C."/>
            <person name="Steenkamp E.T."/>
            <person name="Hirsch A.M."/>
            <person name="Manyaka P."/>
            <person name="Maluk M."/>
            <person name="Lafos M."/>
            <person name="Crook M."/>
            <person name="Gross E."/>
            <person name="Simon M.F."/>
            <person name="Bueno dos Reis Junior F."/>
            <person name="Poole P.S."/>
            <person name="Venter S.N."/>
            <person name="James E.K."/>
        </authorList>
    </citation>
    <scope>NUCLEOTIDE SEQUENCE [LARGE SCALE GENOMIC DNA]</scope>
    <source>
        <strain evidence="1 2">GIMN1.004</strain>
    </source>
</reference>
<protein>
    <submittedName>
        <fullName evidence="1">Serine kinase</fullName>
    </submittedName>
</protein>
<gene>
    <name evidence="1" type="ORF">C0Z18_04345</name>
</gene>
<organism evidence="1 2">
    <name type="scientific">Trinickia dabaoshanensis</name>
    <dbReference type="NCBI Taxonomy" id="564714"/>
    <lineage>
        <taxon>Bacteria</taxon>
        <taxon>Pseudomonadati</taxon>
        <taxon>Pseudomonadota</taxon>
        <taxon>Betaproteobacteria</taxon>
        <taxon>Burkholderiales</taxon>
        <taxon>Burkholderiaceae</taxon>
        <taxon>Trinickia</taxon>
    </lineage>
</organism>
<dbReference type="Pfam" id="PF09487">
    <property type="entry name" value="HrpB2"/>
    <property type="match status" value="1"/>
</dbReference>
<keyword evidence="2" id="KW-1185">Reference proteome</keyword>
<dbReference type="Proteomes" id="UP000235616">
    <property type="component" value="Unassembled WGS sequence"/>
</dbReference>
<dbReference type="EMBL" id="PNYA01000003">
    <property type="protein sequence ID" value="PMS22561.1"/>
    <property type="molecule type" value="Genomic_DNA"/>
</dbReference>
<evidence type="ECO:0000313" key="1">
    <source>
        <dbReference type="EMBL" id="PMS22561.1"/>
    </source>
</evidence>
<name>A0A2N7VZI9_9BURK</name>
<keyword evidence="1" id="KW-0418">Kinase</keyword>
<dbReference type="OrthoDB" id="9101816at2"/>
<dbReference type="RefSeq" id="WP_102644151.1">
    <property type="nucleotide sequence ID" value="NZ_PNYA01000003.1"/>
</dbReference>
<dbReference type="GO" id="GO:0016301">
    <property type="term" value="F:kinase activity"/>
    <property type="evidence" value="ECO:0007669"/>
    <property type="project" value="UniProtKB-KW"/>
</dbReference>
<sequence>MSIMTASQHLQYELAKVTGTSPAAPDTDAVSQHLVDKFQAMMAHADHQAQQVAPAEHADLVTKAVEEQAGYYRQVPNDVLYMTQHMSALSMERLAAADMTIQLEIASLNADLQVKMATVQSSKDAVQTLMKNQ</sequence>
<comment type="caution">
    <text evidence="1">The sequence shown here is derived from an EMBL/GenBank/DDBJ whole genome shotgun (WGS) entry which is preliminary data.</text>
</comment>
<proteinExistence type="predicted"/>
<accession>A0A2N7VZI9</accession>
<dbReference type="AlphaFoldDB" id="A0A2N7VZI9"/>
<keyword evidence="1" id="KW-0808">Transferase</keyword>
<dbReference type="InterPro" id="IPR013391">
    <property type="entry name" value="T3SS_HrpB2"/>
</dbReference>